<protein>
    <submittedName>
        <fullName evidence="9">Putative ABC transport system permease protein</fullName>
    </submittedName>
</protein>
<proteinExistence type="predicted"/>
<sequence>MSLFEMIIKNSFRKRIRFALTALSVAVAFFLLTLLAGIDHALNSNIGGNSQFRLMTSHKVSMTQSLPINYQKKIAKVEGVKAVTYASWFGGYFKNEKNQLAMSAVEHTSYFSLFDEYLISQPDLDSWKKNRIGIVIGQGVATEFGWKLGDKIPLSSSIWMNKQGSFSWEFVVAAIYQTKGASVDDKRIFFQHRYFDKSRAYGRNNASWFSTQITPEANLDLITNQVDAQFNNSSFATRTTSEQVFIKEQAQQFADMAMVIKVVLIAVFFTLLLIVCNTMVQAIRERLNEIAMMKALGFSSFNLIKQVYLESFFLLSSGAFIGCLLANITLSQVQKLMSNFLSGITIDPSYYFYVFCLVLFAAFICSFFPALTIKRLMISNTLGAKQ</sequence>
<dbReference type="PANTHER" id="PTHR43738">
    <property type="entry name" value="ABC TRANSPORTER, MEMBRANE PROTEIN"/>
    <property type="match status" value="1"/>
</dbReference>
<dbReference type="AlphaFoldDB" id="A0A1I1QCJ0"/>
<organism evidence="9 10">
    <name type="scientific">Pseudoalteromonas denitrificans DSM 6059</name>
    <dbReference type="NCBI Taxonomy" id="1123010"/>
    <lineage>
        <taxon>Bacteria</taxon>
        <taxon>Pseudomonadati</taxon>
        <taxon>Pseudomonadota</taxon>
        <taxon>Gammaproteobacteria</taxon>
        <taxon>Alteromonadales</taxon>
        <taxon>Pseudoalteromonadaceae</taxon>
        <taxon>Pseudoalteromonas</taxon>
    </lineage>
</organism>
<dbReference type="EMBL" id="FOLO01000037">
    <property type="protein sequence ID" value="SFD15830.1"/>
    <property type="molecule type" value="Genomic_DNA"/>
</dbReference>
<dbReference type="STRING" id="1123010.SAMN02745724_03704"/>
<dbReference type="Pfam" id="PF12704">
    <property type="entry name" value="MacB_PCD"/>
    <property type="match status" value="1"/>
</dbReference>
<evidence type="ECO:0000313" key="9">
    <source>
        <dbReference type="EMBL" id="SFD15830.1"/>
    </source>
</evidence>
<dbReference type="OrthoDB" id="9775474at2"/>
<dbReference type="InterPro" id="IPR051125">
    <property type="entry name" value="ABC-4/HrtB_transporter"/>
</dbReference>
<evidence type="ECO:0000259" key="8">
    <source>
        <dbReference type="Pfam" id="PF12704"/>
    </source>
</evidence>
<feature type="domain" description="MacB-like periplasmic core" evidence="8">
    <location>
        <begin position="20"/>
        <end position="228"/>
    </location>
</feature>
<accession>A0A1I1QCJ0</accession>
<dbReference type="RefSeq" id="WP_091988030.1">
    <property type="nucleotide sequence ID" value="NZ_FOLO01000037.1"/>
</dbReference>
<feature type="transmembrane region" description="Helical" evidence="6">
    <location>
        <begin position="256"/>
        <end position="276"/>
    </location>
</feature>
<feature type="transmembrane region" description="Helical" evidence="6">
    <location>
        <begin position="350"/>
        <end position="371"/>
    </location>
</feature>
<keyword evidence="2" id="KW-1003">Cell membrane</keyword>
<gene>
    <name evidence="9" type="ORF">SAMN02745724_03704</name>
</gene>
<name>A0A1I1QCJ0_9GAMM</name>
<dbReference type="InterPro" id="IPR003838">
    <property type="entry name" value="ABC3_permease_C"/>
</dbReference>
<dbReference type="GO" id="GO:0005886">
    <property type="term" value="C:plasma membrane"/>
    <property type="evidence" value="ECO:0007669"/>
    <property type="project" value="UniProtKB-SubCell"/>
</dbReference>
<evidence type="ECO:0000256" key="5">
    <source>
        <dbReference type="ARBA" id="ARBA00023136"/>
    </source>
</evidence>
<dbReference type="Proteomes" id="UP000198862">
    <property type="component" value="Unassembled WGS sequence"/>
</dbReference>
<evidence type="ECO:0000259" key="7">
    <source>
        <dbReference type="Pfam" id="PF02687"/>
    </source>
</evidence>
<evidence type="ECO:0000256" key="6">
    <source>
        <dbReference type="SAM" id="Phobius"/>
    </source>
</evidence>
<dbReference type="Pfam" id="PF02687">
    <property type="entry name" value="FtsX"/>
    <property type="match status" value="1"/>
</dbReference>
<evidence type="ECO:0000256" key="2">
    <source>
        <dbReference type="ARBA" id="ARBA00022475"/>
    </source>
</evidence>
<evidence type="ECO:0000256" key="4">
    <source>
        <dbReference type="ARBA" id="ARBA00022989"/>
    </source>
</evidence>
<dbReference type="PANTHER" id="PTHR43738:SF3">
    <property type="entry name" value="ABC TRANSPORTER PERMEASE"/>
    <property type="match status" value="1"/>
</dbReference>
<keyword evidence="10" id="KW-1185">Reference proteome</keyword>
<feature type="domain" description="ABC3 transporter permease C-terminal" evidence="7">
    <location>
        <begin position="263"/>
        <end position="375"/>
    </location>
</feature>
<feature type="transmembrane region" description="Helical" evidence="6">
    <location>
        <begin position="307"/>
        <end position="330"/>
    </location>
</feature>
<keyword evidence="5 6" id="KW-0472">Membrane</keyword>
<dbReference type="InterPro" id="IPR025857">
    <property type="entry name" value="MacB_PCD"/>
</dbReference>
<evidence type="ECO:0000313" key="10">
    <source>
        <dbReference type="Proteomes" id="UP000198862"/>
    </source>
</evidence>
<keyword evidence="4 6" id="KW-1133">Transmembrane helix</keyword>
<keyword evidence="3 6" id="KW-0812">Transmembrane</keyword>
<comment type="subcellular location">
    <subcellularLocation>
        <location evidence="1">Cell membrane</location>
        <topology evidence="1">Multi-pass membrane protein</topology>
    </subcellularLocation>
</comment>
<evidence type="ECO:0000256" key="3">
    <source>
        <dbReference type="ARBA" id="ARBA00022692"/>
    </source>
</evidence>
<evidence type="ECO:0000256" key="1">
    <source>
        <dbReference type="ARBA" id="ARBA00004651"/>
    </source>
</evidence>
<reference evidence="9 10" key="1">
    <citation type="submission" date="2016-10" db="EMBL/GenBank/DDBJ databases">
        <authorList>
            <person name="de Groot N.N."/>
        </authorList>
    </citation>
    <scope>NUCLEOTIDE SEQUENCE [LARGE SCALE GENOMIC DNA]</scope>
    <source>
        <strain evidence="9 10">DSM 6059</strain>
    </source>
</reference>